<dbReference type="AlphaFoldDB" id="A0A7S2R6T0"/>
<proteinExistence type="predicted"/>
<protein>
    <submittedName>
        <fullName evidence="1">Uncharacterized protein</fullName>
    </submittedName>
</protein>
<organism evidence="1">
    <name type="scientific">Rhizochromulina marina</name>
    <dbReference type="NCBI Taxonomy" id="1034831"/>
    <lineage>
        <taxon>Eukaryota</taxon>
        <taxon>Sar</taxon>
        <taxon>Stramenopiles</taxon>
        <taxon>Ochrophyta</taxon>
        <taxon>Dictyochophyceae</taxon>
        <taxon>Rhizochromulinales</taxon>
        <taxon>Rhizochromulina</taxon>
    </lineage>
</organism>
<name>A0A7S2R6T0_9STRA</name>
<dbReference type="EMBL" id="HBHJ01002072">
    <property type="protein sequence ID" value="CAD9662245.1"/>
    <property type="molecule type" value="Transcribed_RNA"/>
</dbReference>
<sequence length="104" mass="11422">MRIGNKQEHERSDVYVACNGRMVGVQYRVALEPEHGRVQVVFCMAHSNGDAASKHFRTTFTFRSDGDSPSLVDRAAAAIAKFVKKKVDKGVLLLPAEPQCQCGS</sequence>
<reference evidence="1" key="1">
    <citation type="submission" date="2021-01" db="EMBL/GenBank/DDBJ databases">
        <authorList>
            <person name="Corre E."/>
            <person name="Pelletier E."/>
            <person name="Niang G."/>
            <person name="Scheremetjew M."/>
            <person name="Finn R."/>
            <person name="Kale V."/>
            <person name="Holt S."/>
            <person name="Cochrane G."/>
            <person name="Meng A."/>
            <person name="Brown T."/>
            <person name="Cohen L."/>
        </authorList>
    </citation>
    <scope>NUCLEOTIDE SEQUENCE</scope>
    <source>
        <strain evidence="1">CCMP1243</strain>
    </source>
</reference>
<evidence type="ECO:0000313" key="1">
    <source>
        <dbReference type="EMBL" id="CAD9662245.1"/>
    </source>
</evidence>
<gene>
    <name evidence="1" type="ORF">RMAR1173_LOCUS1315</name>
</gene>
<accession>A0A7S2R6T0</accession>